<reference evidence="2" key="1">
    <citation type="submission" date="2023-03" db="EMBL/GenBank/DDBJ databases">
        <title>Massive genome expansion in bonnet fungi (Mycena s.s.) driven by repeated elements and novel gene families across ecological guilds.</title>
        <authorList>
            <consortium name="Lawrence Berkeley National Laboratory"/>
            <person name="Harder C.B."/>
            <person name="Miyauchi S."/>
            <person name="Viragh M."/>
            <person name="Kuo A."/>
            <person name="Thoen E."/>
            <person name="Andreopoulos B."/>
            <person name="Lu D."/>
            <person name="Skrede I."/>
            <person name="Drula E."/>
            <person name="Henrissat B."/>
            <person name="Morin E."/>
            <person name="Kohler A."/>
            <person name="Barry K."/>
            <person name="LaButti K."/>
            <person name="Morin E."/>
            <person name="Salamov A."/>
            <person name="Lipzen A."/>
            <person name="Mereny Z."/>
            <person name="Hegedus B."/>
            <person name="Baldrian P."/>
            <person name="Stursova M."/>
            <person name="Weitz H."/>
            <person name="Taylor A."/>
            <person name="Grigoriev I.V."/>
            <person name="Nagy L.G."/>
            <person name="Martin F."/>
            <person name="Kauserud H."/>
        </authorList>
    </citation>
    <scope>NUCLEOTIDE SEQUENCE</scope>
    <source>
        <strain evidence="2">9144</strain>
    </source>
</reference>
<comment type="caution">
    <text evidence="2">The sequence shown here is derived from an EMBL/GenBank/DDBJ whole genome shotgun (WGS) entry which is preliminary data.</text>
</comment>
<evidence type="ECO:0000256" key="1">
    <source>
        <dbReference type="SAM" id="MobiDB-lite"/>
    </source>
</evidence>
<dbReference type="EMBL" id="JARJCW010000080">
    <property type="protein sequence ID" value="KAJ7196981.1"/>
    <property type="molecule type" value="Genomic_DNA"/>
</dbReference>
<evidence type="ECO:0000313" key="2">
    <source>
        <dbReference type="EMBL" id="KAJ7196981.1"/>
    </source>
</evidence>
<sequence>MHAAHLSTPSKTAAEDEPQAGQAQGKEEQALARLEAFHDAMHGMAPGDAAGCLRISYAIIYEIITYVARHGDDSAAYLSVFMNSEAPADSTIGRARKSVFCLARLVVSVLSSVPASSPLWIRNQQIFALLGALEHGLMVYDGPDTGDTQQWTQFWDRTQPILLELGSQLDQAGFGAE</sequence>
<keyword evidence="3" id="KW-1185">Reference proteome</keyword>
<name>A0AAD6UXN7_9AGAR</name>
<feature type="region of interest" description="Disordered" evidence="1">
    <location>
        <begin position="1"/>
        <end position="28"/>
    </location>
</feature>
<organism evidence="2 3">
    <name type="scientific">Mycena pura</name>
    <dbReference type="NCBI Taxonomy" id="153505"/>
    <lineage>
        <taxon>Eukaryota</taxon>
        <taxon>Fungi</taxon>
        <taxon>Dikarya</taxon>
        <taxon>Basidiomycota</taxon>
        <taxon>Agaricomycotina</taxon>
        <taxon>Agaricomycetes</taxon>
        <taxon>Agaricomycetidae</taxon>
        <taxon>Agaricales</taxon>
        <taxon>Marasmiineae</taxon>
        <taxon>Mycenaceae</taxon>
        <taxon>Mycena</taxon>
    </lineage>
</organism>
<gene>
    <name evidence="2" type="ORF">GGX14DRAFT_671460</name>
</gene>
<evidence type="ECO:0000313" key="3">
    <source>
        <dbReference type="Proteomes" id="UP001219525"/>
    </source>
</evidence>
<protein>
    <submittedName>
        <fullName evidence="2">Uncharacterized protein</fullName>
    </submittedName>
</protein>
<accession>A0AAD6UXN7</accession>
<dbReference type="Proteomes" id="UP001219525">
    <property type="component" value="Unassembled WGS sequence"/>
</dbReference>
<dbReference type="AlphaFoldDB" id="A0AAD6UXN7"/>
<proteinExistence type="predicted"/>